<dbReference type="PANTHER" id="PTHR30313:SF2">
    <property type="entry name" value="DNA PRIMASE"/>
    <property type="match status" value="1"/>
</dbReference>
<dbReference type="SUPFAM" id="SSF56731">
    <property type="entry name" value="DNA primase core"/>
    <property type="match status" value="1"/>
</dbReference>
<name>A0ABX5LU76_9BACT</name>
<dbReference type="Pfam" id="PF01807">
    <property type="entry name" value="Zn_ribbon_DnaG"/>
    <property type="match status" value="1"/>
</dbReference>
<comment type="caution">
    <text evidence="5">The sequence shown here is derived from an EMBL/GenBank/DDBJ whole genome shotgun (WGS) entry which is preliminary data.</text>
</comment>
<dbReference type="SUPFAM" id="SSF57783">
    <property type="entry name" value="Zinc beta-ribbon"/>
    <property type="match status" value="1"/>
</dbReference>
<dbReference type="Gene3D" id="3.40.50.300">
    <property type="entry name" value="P-loop containing nucleotide triphosphate hydrolases"/>
    <property type="match status" value="1"/>
</dbReference>
<evidence type="ECO:0000313" key="6">
    <source>
        <dbReference type="Proteomes" id="UP000245523"/>
    </source>
</evidence>
<feature type="domain" description="Zinc finger CHC2-type" evidence="4">
    <location>
        <begin position="31"/>
        <end position="89"/>
    </location>
</feature>
<sequence length="633" mass="71983">MLIEEDKIGLSRVKTHPRRLGVSLSRWGRNLLSQCPFHAPEESTLFFYDSLGYWRYHCMSCGASGDLVEFIMRSRFNGLDENAARKEALDFWGASEDEIKSQDDENFPHAKEIGGTKSRVLESFVRYCNWAATKSESTAEFLKARGWTLEQSRLYGIGYYSGDPEPFYSYGLLCGLKRHEISFYLDNLDLSHEPRLTIPARNSKGVLHSVYGRLLDVTTPANSLEDVYISYASGPLDIPFNIQQDIESPIVVEGVFDVLTADLAGIPGVVSTMYQPFNRSHLYKLKSCGAESIALVLRKEPNRRNQELHIRKCLELAESEGIKFKSIILPAGETADTLIQSDGAEAFLERIRDTEEDTMRTHRKTVLLQDIQENFNTAISRDPDSDVGYRLQNFPALTHALDGIQPGYYFLSAEPYGYKSHALSSFALDLIEGNPDVKVIYAALDSPRREALNRFISMLSGVSETDVHKLNKDDDVNHQILTATQKIISYVKNDRLEIWEDTESFQYEAFLKELQTELSEKQNLILIVDGVDHLRISDRSDIPDLNERRSSAILDFYKELDIPVFVSGSVFKEDDKLVGPRPFLRDADATFWLERKEDGALWLTVNLKNSGSILYEANLLFSDKSYRMKEKES</sequence>
<keyword evidence="6" id="KW-1185">Reference proteome</keyword>
<dbReference type="PANTHER" id="PTHR30313">
    <property type="entry name" value="DNA PRIMASE"/>
    <property type="match status" value="1"/>
</dbReference>
<evidence type="ECO:0000256" key="3">
    <source>
        <dbReference type="ARBA" id="ARBA00022833"/>
    </source>
</evidence>
<proteinExistence type="predicted"/>
<protein>
    <submittedName>
        <fullName evidence="5">CHC2-type zinc finger protein</fullName>
    </submittedName>
</protein>
<keyword evidence="2" id="KW-0863">Zinc-finger</keyword>
<organism evidence="5 6">
    <name type="scientific">Hallerella porci</name>
    <dbReference type="NCBI Taxonomy" id="1945871"/>
    <lineage>
        <taxon>Bacteria</taxon>
        <taxon>Pseudomonadati</taxon>
        <taxon>Fibrobacterota</taxon>
        <taxon>Fibrobacteria</taxon>
        <taxon>Fibrobacterales</taxon>
        <taxon>Fibrobacteraceae</taxon>
        <taxon>Hallerella</taxon>
    </lineage>
</organism>
<dbReference type="InterPro" id="IPR050219">
    <property type="entry name" value="DnaG_primase"/>
</dbReference>
<evidence type="ECO:0000313" key="5">
    <source>
        <dbReference type="EMBL" id="PWL04005.1"/>
    </source>
</evidence>
<dbReference type="Gene3D" id="3.90.580.10">
    <property type="entry name" value="Zinc finger, CHC2-type domain"/>
    <property type="match status" value="1"/>
</dbReference>
<dbReference type="RefSeq" id="WP_106198365.1">
    <property type="nucleotide sequence ID" value="NZ_JAXEIU010000015.1"/>
</dbReference>
<dbReference type="EMBL" id="QGHD01000001">
    <property type="protein sequence ID" value="PWL04005.1"/>
    <property type="molecule type" value="Genomic_DNA"/>
</dbReference>
<keyword evidence="3" id="KW-0862">Zinc</keyword>
<gene>
    <name evidence="5" type="ORF">B0H50_10116</name>
</gene>
<dbReference type="Gene3D" id="3.40.1360.10">
    <property type="match status" value="1"/>
</dbReference>
<dbReference type="InterPro" id="IPR027417">
    <property type="entry name" value="P-loop_NTPase"/>
</dbReference>
<dbReference type="Proteomes" id="UP000245523">
    <property type="component" value="Unassembled WGS sequence"/>
</dbReference>
<reference evidence="5 6" key="1">
    <citation type="submission" date="2018-05" db="EMBL/GenBank/DDBJ databases">
        <title>Animal gut microbial communities from fecal samples from Wisconsin, USA.</title>
        <authorList>
            <person name="Neumann A."/>
        </authorList>
    </citation>
    <scope>NUCLEOTIDE SEQUENCE [LARGE SCALE GENOMIC DNA]</scope>
    <source>
        <strain evidence="5 6">UWS4</strain>
    </source>
</reference>
<dbReference type="InterPro" id="IPR002694">
    <property type="entry name" value="Znf_CHC2"/>
</dbReference>
<dbReference type="SMART" id="SM00400">
    <property type="entry name" value="ZnF_CHCC"/>
    <property type="match status" value="1"/>
</dbReference>
<dbReference type="InterPro" id="IPR036977">
    <property type="entry name" value="DNA_primase_Znf_CHC2"/>
</dbReference>
<evidence type="ECO:0000259" key="4">
    <source>
        <dbReference type="SMART" id="SM00400"/>
    </source>
</evidence>
<dbReference type="SUPFAM" id="SSF52540">
    <property type="entry name" value="P-loop containing nucleoside triphosphate hydrolases"/>
    <property type="match status" value="1"/>
</dbReference>
<evidence type="ECO:0000256" key="1">
    <source>
        <dbReference type="ARBA" id="ARBA00022723"/>
    </source>
</evidence>
<accession>A0ABX5LU76</accession>
<keyword evidence="1" id="KW-0479">Metal-binding</keyword>
<evidence type="ECO:0000256" key="2">
    <source>
        <dbReference type="ARBA" id="ARBA00022771"/>
    </source>
</evidence>